<keyword evidence="2" id="KW-1185">Reference proteome</keyword>
<protein>
    <submittedName>
        <fullName evidence="1">Uncharacterized protein YecE (DUF72 family)</fullName>
    </submittedName>
</protein>
<name>A0A561SPQ1_9PSEU</name>
<dbReference type="SUPFAM" id="SSF117396">
    <property type="entry name" value="TM1631-like"/>
    <property type="match status" value="1"/>
</dbReference>
<gene>
    <name evidence="1" type="ORF">FHX44_112719</name>
</gene>
<reference evidence="1 2" key="1">
    <citation type="submission" date="2019-06" db="EMBL/GenBank/DDBJ databases">
        <title>Sequencing the genomes of 1000 actinobacteria strains.</title>
        <authorList>
            <person name="Klenk H.-P."/>
        </authorList>
    </citation>
    <scope>NUCLEOTIDE SEQUENCE [LARGE SCALE GENOMIC DNA]</scope>
    <source>
        <strain evidence="1 2">DSM 45671</strain>
    </source>
</reference>
<dbReference type="Proteomes" id="UP000321261">
    <property type="component" value="Unassembled WGS sequence"/>
</dbReference>
<dbReference type="Gene3D" id="3.20.20.410">
    <property type="entry name" value="Protein of unknown function UPF0759"/>
    <property type="match status" value="1"/>
</dbReference>
<dbReference type="Pfam" id="PF01904">
    <property type="entry name" value="DUF72"/>
    <property type="match status" value="1"/>
</dbReference>
<dbReference type="InterPro" id="IPR036520">
    <property type="entry name" value="UPF0759_sf"/>
</dbReference>
<evidence type="ECO:0000313" key="2">
    <source>
        <dbReference type="Proteomes" id="UP000321261"/>
    </source>
</evidence>
<dbReference type="EMBL" id="VIWU01000001">
    <property type="protein sequence ID" value="TWF76821.1"/>
    <property type="molecule type" value="Genomic_DNA"/>
</dbReference>
<accession>A0A561SPQ1</accession>
<dbReference type="PANTHER" id="PTHR30348">
    <property type="entry name" value="UNCHARACTERIZED PROTEIN YECE"/>
    <property type="match status" value="1"/>
</dbReference>
<sequence length="293" mass="32844">MLARVARVWIGTSGWRYPPWRGTFYPQGLAQRRELEYLSRQVSSIEINGSFYSLQRPESYRAWVAETPDGFLFSVKGGRFITHLKQLRDIETPLANFFASGVLALGPKLGPVLWQLPPRMPFDPARIEPFLAMLPRSTGAAAELAKRHDERLEGRAHTETDADRPLRHALEVRHPTFCRTGFVELLREQDVALVVADTAGTWPHLEDVTADFVYVRLHGDTELYTSGYTAEALDAWAAKVRAWRAGDAPTGEFTVAPAGPVEPTGRDVFVYFDNDAKVHAPFDAIALERRLAA</sequence>
<dbReference type="InterPro" id="IPR002763">
    <property type="entry name" value="DUF72"/>
</dbReference>
<dbReference type="PANTHER" id="PTHR30348:SF4">
    <property type="entry name" value="DUF72 DOMAIN-CONTAINING PROTEIN"/>
    <property type="match status" value="1"/>
</dbReference>
<organism evidence="1 2">
    <name type="scientific">Pseudonocardia hierapolitana</name>
    <dbReference type="NCBI Taxonomy" id="1128676"/>
    <lineage>
        <taxon>Bacteria</taxon>
        <taxon>Bacillati</taxon>
        <taxon>Actinomycetota</taxon>
        <taxon>Actinomycetes</taxon>
        <taxon>Pseudonocardiales</taxon>
        <taxon>Pseudonocardiaceae</taxon>
        <taxon>Pseudonocardia</taxon>
    </lineage>
</organism>
<dbReference type="RefSeq" id="WP_212612985.1">
    <property type="nucleotide sequence ID" value="NZ_VIWU01000001.1"/>
</dbReference>
<evidence type="ECO:0000313" key="1">
    <source>
        <dbReference type="EMBL" id="TWF76821.1"/>
    </source>
</evidence>
<dbReference type="AlphaFoldDB" id="A0A561SPQ1"/>
<proteinExistence type="predicted"/>
<comment type="caution">
    <text evidence="1">The sequence shown here is derived from an EMBL/GenBank/DDBJ whole genome shotgun (WGS) entry which is preliminary data.</text>
</comment>